<reference evidence="1 2" key="1">
    <citation type="journal article" date="2017" name="Genome Biol. Evol.">
        <title>Phytophthora megakarya and P. palmivora, closely related causal agents of cacao black pod rot, underwent increases in genome sizes and gene numbers by different mechanisms.</title>
        <authorList>
            <person name="Ali S.S."/>
            <person name="Shao J."/>
            <person name="Lary D.J."/>
            <person name="Kronmiller B."/>
            <person name="Shen D."/>
            <person name="Strem M.D."/>
            <person name="Amoako-Attah I."/>
            <person name="Akrofi A.Y."/>
            <person name="Begoude B.A."/>
            <person name="Ten Hoopen G.M."/>
            <person name="Coulibaly K."/>
            <person name="Kebe B.I."/>
            <person name="Melnick R.L."/>
            <person name="Guiltinan M.J."/>
            <person name="Tyler B.M."/>
            <person name="Meinhardt L.W."/>
            <person name="Bailey B.A."/>
        </authorList>
    </citation>
    <scope>NUCLEOTIDE SEQUENCE [LARGE SCALE GENOMIC DNA]</scope>
    <source>
        <strain evidence="2">sbr112.9</strain>
    </source>
</reference>
<protein>
    <submittedName>
        <fullName evidence="1">Uncharacterized protein</fullName>
    </submittedName>
</protein>
<dbReference type="Proteomes" id="UP000237271">
    <property type="component" value="Unassembled WGS sequence"/>
</dbReference>
<accession>A0A2P4X4G6</accession>
<comment type="caution">
    <text evidence="1">The sequence shown here is derived from an EMBL/GenBank/DDBJ whole genome shotgun (WGS) entry which is preliminary data.</text>
</comment>
<evidence type="ECO:0000313" key="1">
    <source>
        <dbReference type="EMBL" id="POM60429.1"/>
    </source>
</evidence>
<keyword evidence="2" id="KW-1185">Reference proteome</keyword>
<organism evidence="1 2">
    <name type="scientific">Phytophthora palmivora</name>
    <dbReference type="NCBI Taxonomy" id="4796"/>
    <lineage>
        <taxon>Eukaryota</taxon>
        <taxon>Sar</taxon>
        <taxon>Stramenopiles</taxon>
        <taxon>Oomycota</taxon>
        <taxon>Peronosporomycetes</taxon>
        <taxon>Peronosporales</taxon>
        <taxon>Peronosporaceae</taxon>
        <taxon>Phytophthora</taxon>
    </lineage>
</organism>
<dbReference type="EMBL" id="NCKW01016871">
    <property type="protein sequence ID" value="POM60429.1"/>
    <property type="molecule type" value="Genomic_DNA"/>
</dbReference>
<gene>
    <name evidence="1" type="ORF">PHPALM_30715</name>
</gene>
<name>A0A2P4X4G6_9STRA</name>
<dbReference type="OrthoDB" id="5410741at2759"/>
<sequence length="39" mass="4306">MILASICGGANCLWKCLLLLTQSPDLNLIENIWAEMKGE</sequence>
<dbReference type="AlphaFoldDB" id="A0A2P4X4G6"/>
<evidence type="ECO:0000313" key="2">
    <source>
        <dbReference type="Proteomes" id="UP000237271"/>
    </source>
</evidence>
<proteinExistence type="predicted"/>